<feature type="transmembrane region" description="Helical" evidence="7">
    <location>
        <begin position="670"/>
        <end position="687"/>
    </location>
</feature>
<keyword evidence="5 7" id="KW-0472">Membrane</keyword>
<feature type="transmembrane region" description="Helical" evidence="7">
    <location>
        <begin position="197"/>
        <end position="215"/>
    </location>
</feature>
<dbReference type="AlphaFoldDB" id="A0A914BU52"/>
<evidence type="ECO:0000313" key="9">
    <source>
        <dbReference type="EnsemblMetazoa" id="XP_038079446.1"/>
    </source>
</evidence>
<dbReference type="Pfam" id="PF23894">
    <property type="entry name" value="LD_SV2"/>
    <property type="match status" value="1"/>
</dbReference>
<dbReference type="Gene3D" id="2.160.20.80">
    <property type="entry name" value="E3 ubiquitin-protein ligase SopA"/>
    <property type="match status" value="1"/>
</dbReference>
<dbReference type="EnsemblMetazoa" id="XM_038223518.1">
    <property type="protein sequence ID" value="XP_038079446.1"/>
    <property type="gene ID" value="LOC119746536"/>
</dbReference>
<evidence type="ECO:0000256" key="2">
    <source>
        <dbReference type="ARBA" id="ARBA00022448"/>
    </source>
</evidence>
<organism evidence="9 10">
    <name type="scientific">Patiria miniata</name>
    <name type="common">Bat star</name>
    <name type="synonym">Asterina miniata</name>
    <dbReference type="NCBI Taxonomy" id="46514"/>
    <lineage>
        <taxon>Eukaryota</taxon>
        <taxon>Metazoa</taxon>
        <taxon>Echinodermata</taxon>
        <taxon>Eleutherozoa</taxon>
        <taxon>Asterozoa</taxon>
        <taxon>Asteroidea</taxon>
        <taxon>Valvatacea</taxon>
        <taxon>Valvatida</taxon>
        <taxon>Asterinidae</taxon>
        <taxon>Patiria</taxon>
    </lineage>
</organism>
<dbReference type="InterPro" id="IPR036259">
    <property type="entry name" value="MFS_trans_sf"/>
</dbReference>
<evidence type="ECO:0000256" key="5">
    <source>
        <dbReference type="ARBA" id="ARBA00023136"/>
    </source>
</evidence>
<dbReference type="SUPFAM" id="SSF141571">
    <property type="entry name" value="Pentapeptide repeat-like"/>
    <property type="match status" value="1"/>
</dbReference>
<dbReference type="OrthoDB" id="433512at2759"/>
<feature type="transmembrane region" description="Helical" evidence="7">
    <location>
        <begin position="298"/>
        <end position="321"/>
    </location>
</feature>
<keyword evidence="4 7" id="KW-1133">Transmembrane helix</keyword>
<dbReference type="InterPro" id="IPR011701">
    <property type="entry name" value="MFS"/>
</dbReference>
<dbReference type="Gene3D" id="1.20.1250.20">
    <property type="entry name" value="MFS general substrate transporter like domains"/>
    <property type="match status" value="2"/>
</dbReference>
<feature type="compositionally biased region" description="Basic and acidic residues" evidence="6">
    <location>
        <begin position="74"/>
        <end position="85"/>
    </location>
</feature>
<dbReference type="PANTHER" id="PTHR23511">
    <property type="entry name" value="SYNAPTIC VESICLE GLYCOPROTEIN 2"/>
    <property type="match status" value="1"/>
</dbReference>
<feature type="transmembrane region" description="Helical" evidence="7">
    <location>
        <begin position="167"/>
        <end position="185"/>
    </location>
</feature>
<protein>
    <recommendedName>
        <fullName evidence="8">Major facilitator superfamily (MFS) profile domain-containing protein</fullName>
    </recommendedName>
</protein>
<dbReference type="GO" id="GO:0022857">
    <property type="term" value="F:transmembrane transporter activity"/>
    <property type="evidence" value="ECO:0007669"/>
    <property type="project" value="InterPro"/>
</dbReference>
<evidence type="ECO:0000256" key="3">
    <source>
        <dbReference type="ARBA" id="ARBA00022692"/>
    </source>
</evidence>
<name>A0A914BU52_PATMI</name>
<keyword evidence="10" id="KW-1185">Reference proteome</keyword>
<evidence type="ECO:0000256" key="4">
    <source>
        <dbReference type="ARBA" id="ARBA00022989"/>
    </source>
</evidence>
<dbReference type="PROSITE" id="PS50850">
    <property type="entry name" value="MFS"/>
    <property type="match status" value="1"/>
</dbReference>
<dbReference type="RefSeq" id="XP_038079446.1">
    <property type="nucleotide sequence ID" value="XM_038223518.1"/>
</dbReference>
<feature type="transmembrane region" description="Helical" evidence="7">
    <location>
        <begin position="126"/>
        <end position="147"/>
    </location>
</feature>
<dbReference type="OMA" id="WGCAADL"/>
<evidence type="ECO:0000256" key="6">
    <source>
        <dbReference type="SAM" id="MobiDB-lite"/>
    </source>
</evidence>
<dbReference type="Proteomes" id="UP000887568">
    <property type="component" value="Unplaced"/>
</dbReference>
<dbReference type="Pfam" id="PF07690">
    <property type="entry name" value="MFS_1"/>
    <property type="match status" value="1"/>
</dbReference>
<feature type="region of interest" description="Disordered" evidence="6">
    <location>
        <begin position="1"/>
        <end position="48"/>
    </location>
</feature>
<feature type="transmembrane region" description="Helical" evidence="7">
    <location>
        <begin position="221"/>
        <end position="244"/>
    </location>
</feature>
<keyword evidence="3 7" id="KW-0812">Transmembrane</keyword>
<accession>A0A914BU52</accession>
<dbReference type="PANTHER" id="PTHR23511:SF34">
    <property type="entry name" value="SYNAPTIC VESICLE GLYCOPROTEIN 2"/>
    <property type="match status" value="1"/>
</dbReference>
<evidence type="ECO:0000256" key="1">
    <source>
        <dbReference type="ARBA" id="ARBA00004141"/>
    </source>
</evidence>
<feature type="domain" description="Major facilitator superfamily (MFS) profile" evidence="8">
    <location>
        <begin position="130"/>
        <end position="692"/>
    </location>
</feature>
<feature type="region of interest" description="Disordered" evidence="6">
    <location>
        <begin position="67"/>
        <end position="105"/>
    </location>
</feature>
<feature type="transmembrane region" description="Helical" evidence="7">
    <location>
        <begin position="643"/>
        <end position="664"/>
    </location>
</feature>
<keyword evidence="2" id="KW-0813">Transport</keyword>
<comment type="subcellular location">
    <subcellularLocation>
        <location evidence="1">Membrane</location>
        <topology evidence="1">Multi-pass membrane protein</topology>
    </subcellularLocation>
</comment>
<reference evidence="9" key="1">
    <citation type="submission" date="2022-11" db="UniProtKB">
        <authorList>
            <consortium name="EnsemblMetazoa"/>
        </authorList>
    </citation>
    <scope>IDENTIFICATION</scope>
</reference>
<dbReference type="InterPro" id="IPR020846">
    <property type="entry name" value="MFS_dom"/>
</dbReference>
<dbReference type="InterPro" id="IPR055415">
    <property type="entry name" value="LD_SV2"/>
</dbReference>
<feature type="transmembrane region" description="Helical" evidence="7">
    <location>
        <begin position="256"/>
        <end position="278"/>
    </location>
</feature>
<feature type="compositionally biased region" description="Acidic residues" evidence="6">
    <location>
        <begin position="15"/>
        <end position="24"/>
    </location>
</feature>
<evidence type="ECO:0000256" key="7">
    <source>
        <dbReference type="SAM" id="Phobius"/>
    </source>
</evidence>
<dbReference type="GeneID" id="119746536"/>
<feature type="transmembrane region" description="Helical" evidence="7">
    <location>
        <begin position="609"/>
        <end position="631"/>
    </location>
</feature>
<sequence>MASGLYYTDGAGSIQDDDSDEEQEIFSVSGRNGGLAFSRADAKSPGFGAMDDDIELSIDAQEDINAISEQNSRPARDGQDLRRGADPPSYQTDITTTSIPRGSQEGADEIEAMVDKLLTVIGLGRFHLLLLCVSGCGLFFACVQLAFVGSLMPDIARDMCLSDSTTGWLRGSVFIGVILASVLWGCAADLGSRRTSLGVCLAIAGLSMAIAAGFAQSRDALLVFLTIASIGTGGVISIPFAYVFEFLPRRTAQKTACALLAFTVFGAMFVPLVTPAFTSSVTRMVSSGDFSPSTFADWRIFCMVLSLLPLSSAMLLAAAILPRSPHILLEKRLWANAIQTLAKVYSFNHGEAGVEMFKDRANGLYRLKRHIRDRQPPAPSTHLQSCMRLLNTGVKNVTSILDKKTLVMMAGAFSFAFGYCAWTLWMTDFIIADGRRYNASIVANATFSDTTFTKLLEKQIFINTSFQNVTFLGIHLRDLSYTGCSFTECVFENVASDATLFTRCLFVNTRFRNTDFQPPRQFVGGTELVNSSLAAPGVRDRGCSVDVPFAPDRAYWRVLSGHCGGFLGLFLSVLVSRVIETWRLFMCGALITAVTILFGFFPLTGWTAAAHLFCLQFGGFMAWSALTVQAAMSFPTNKRATGLAILVSAVTTGGLLGFVAVVALPKVADVIVTAVAVLTSAACSYFFQRRSQDERQHS</sequence>
<dbReference type="GO" id="GO:0016020">
    <property type="term" value="C:membrane"/>
    <property type="evidence" value="ECO:0007669"/>
    <property type="project" value="UniProtKB-SubCell"/>
</dbReference>
<dbReference type="SUPFAM" id="SSF103473">
    <property type="entry name" value="MFS general substrate transporter"/>
    <property type="match status" value="2"/>
</dbReference>
<feature type="transmembrane region" description="Helical" evidence="7">
    <location>
        <begin position="405"/>
        <end position="425"/>
    </location>
</feature>
<evidence type="ECO:0000259" key="8">
    <source>
        <dbReference type="PROSITE" id="PS50850"/>
    </source>
</evidence>
<evidence type="ECO:0000313" key="10">
    <source>
        <dbReference type="Proteomes" id="UP000887568"/>
    </source>
</evidence>
<proteinExistence type="predicted"/>
<feature type="transmembrane region" description="Helical" evidence="7">
    <location>
        <begin position="554"/>
        <end position="575"/>
    </location>
</feature>
<feature type="transmembrane region" description="Helical" evidence="7">
    <location>
        <begin position="582"/>
        <end position="603"/>
    </location>
</feature>
<feature type="compositionally biased region" description="Polar residues" evidence="6">
    <location>
        <begin position="89"/>
        <end position="101"/>
    </location>
</feature>